<reference evidence="2 3" key="1">
    <citation type="submission" date="2023-07" db="EMBL/GenBank/DDBJ databases">
        <title>Sorghum-associated microbial communities from plants grown in Nebraska, USA.</title>
        <authorList>
            <person name="Schachtman D."/>
        </authorList>
    </citation>
    <scope>NUCLEOTIDE SEQUENCE [LARGE SCALE GENOMIC DNA]</scope>
    <source>
        <strain evidence="2 3">4138</strain>
    </source>
</reference>
<comment type="caution">
    <text evidence="2">The sequence shown here is derived from an EMBL/GenBank/DDBJ whole genome shotgun (WGS) entry which is preliminary data.</text>
</comment>
<evidence type="ECO:0000313" key="3">
    <source>
        <dbReference type="Proteomes" id="UP001257909"/>
    </source>
</evidence>
<keyword evidence="3" id="KW-1185">Reference proteome</keyword>
<dbReference type="InterPro" id="IPR054353">
    <property type="entry name" value="IstA-like_C"/>
</dbReference>
<gene>
    <name evidence="2" type="ORF">J2W69_004076</name>
</gene>
<accession>A0ABU1W5U0</accession>
<dbReference type="Pfam" id="PF22483">
    <property type="entry name" value="Mu-transpos_C_2"/>
    <property type="match status" value="1"/>
</dbReference>
<dbReference type="PANTHER" id="PTHR35004">
    <property type="entry name" value="TRANSPOSASE RV3428C-RELATED"/>
    <property type="match status" value="1"/>
</dbReference>
<organism evidence="2 3">
    <name type="scientific">Rheinheimera soli</name>
    <dbReference type="NCBI Taxonomy" id="443616"/>
    <lineage>
        <taxon>Bacteria</taxon>
        <taxon>Pseudomonadati</taxon>
        <taxon>Pseudomonadota</taxon>
        <taxon>Gammaproteobacteria</taxon>
        <taxon>Chromatiales</taxon>
        <taxon>Chromatiaceae</taxon>
        <taxon>Rheinheimera</taxon>
    </lineage>
</organism>
<dbReference type="RefSeq" id="WP_310281936.1">
    <property type="nucleotide sequence ID" value="NZ_JAVDWR010000033.1"/>
</dbReference>
<protein>
    <recommendedName>
        <fullName evidence="1">Transposase for insertion sequence element IS21-like C-terminal domain-containing protein</fullName>
    </recommendedName>
</protein>
<dbReference type="Proteomes" id="UP001257909">
    <property type="component" value="Unassembled WGS sequence"/>
</dbReference>
<name>A0ABU1W5U0_9GAMM</name>
<evidence type="ECO:0000259" key="1">
    <source>
        <dbReference type="Pfam" id="PF22483"/>
    </source>
</evidence>
<dbReference type="PANTHER" id="PTHR35004:SF8">
    <property type="entry name" value="TRANSPOSASE RV3428C-RELATED"/>
    <property type="match status" value="1"/>
</dbReference>
<proteinExistence type="predicted"/>
<dbReference type="EMBL" id="JAVDWR010000033">
    <property type="protein sequence ID" value="MDR7123093.1"/>
    <property type="molecule type" value="Genomic_DNA"/>
</dbReference>
<evidence type="ECO:0000313" key="2">
    <source>
        <dbReference type="EMBL" id="MDR7123093.1"/>
    </source>
</evidence>
<sequence length="312" mass="35385">MTKVVVPDNLKAAVIRAGASPHLNRDYQEMASHYNLVVEPARVRRSKDKSLVENAVKLVSRYITHVFRGRTFFSLDEINQALEEVMERMNSKAFRRMPGCRRSRFEQTERSALQPLPAERYCPAEWLPARKVPTDYHVLVFGHSYSVPYLLIGEKVEVRVTANTVELIHKGVRVATHARSNWEDGQSTQDSHRHPDHQKYAELCLPRFMVWAETVGTAAVALVKAQFVGRPEHSAPAGNACTELQRLARVYGNERFELACRCACDIQSLTVKSVRSILQCKLDQRQEPAVPVQGQLPLHQNVRGADYFRGGL</sequence>
<feature type="domain" description="Transposase for insertion sequence element IS21-like C-terminal" evidence="1">
    <location>
        <begin position="116"/>
        <end position="188"/>
    </location>
</feature>